<dbReference type="AlphaFoldDB" id="A0A679I4E4"/>
<evidence type="ECO:0000313" key="2">
    <source>
        <dbReference type="Proteomes" id="UP000463961"/>
    </source>
</evidence>
<sequence>MLLVLVGGFALAGCATSWERSTTANATGCAPEEIKVASESGAFDAIRMWNATCRGKTYRCVFVGGDKGGCYQS</sequence>
<organism evidence="1 2">
    <name type="scientific">Fluviibacter phosphoraccumulans</name>
    <dbReference type="NCBI Taxonomy" id="1751046"/>
    <lineage>
        <taxon>Bacteria</taxon>
        <taxon>Pseudomonadati</taxon>
        <taxon>Pseudomonadota</taxon>
        <taxon>Betaproteobacteria</taxon>
        <taxon>Rhodocyclales</taxon>
        <taxon>Fluviibacteraceae</taxon>
        <taxon>Fluviibacter</taxon>
    </lineage>
</organism>
<gene>
    <name evidence="1" type="ORF">ICHIAU1_16570</name>
</gene>
<dbReference type="Proteomes" id="UP000463961">
    <property type="component" value="Chromosome"/>
</dbReference>
<evidence type="ECO:0000313" key="1">
    <source>
        <dbReference type="EMBL" id="BBU69374.1"/>
    </source>
</evidence>
<accession>A0A679I4E4</accession>
<proteinExistence type="predicted"/>
<dbReference type="EMBL" id="AP022345">
    <property type="protein sequence ID" value="BBU69374.1"/>
    <property type="molecule type" value="Genomic_DNA"/>
</dbReference>
<reference evidence="2" key="1">
    <citation type="submission" date="2020-01" db="EMBL/GenBank/DDBJ databases">
        <title>Phosphoaccumulans saitamaens gen. nov., sp. nov., a polyphosphate accumulating bacterium isolated from surface river water.</title>
        <authorList>
            <person name="Watanabe K."/>
            <person name="Suda W."/>
        </authorList>
    </citation>
    <scope>NUCLEOTIDE SEQUENCE [LARGE SCALE GENOMIC DNA]</scope>
    <source>
        <strain evidence="2">ICHIAU1</strain>
    </source>
</reference>
<keyword evidence="2" id="KW-1185">Reference proteome</keyword>
<name>A0A679I4E4_9RHOO</name>
<protein>
    <submittedName>
        <fullName evidence="1">Uncharacterized protein</fullName>
    </submittedName>
</protein>